<keyword evidence="3" id="KW-0328">Glycosyltransferase</keyword>
<name>A0ABT9VNL0_9BACI</name>
<evidence type="ECO:0000256" key="2">
    <source>
        <dbReference type="ARBA" id="ARBA00006739"/>
    </source>
</evidence>
<reference evidence="6 7" key="1">
    <citation type="submission" date="2023-07" db="EMBL/GenBank/DDBJ databases">
        <title>Genomic Encyclopedia of Type Strains, Phase IV (KMG-IV): sequencing the most valuable type-strain genomes for metagenomic binning, comparative biology and taxonomic classification.</title>
        <authorList>
            <person name="Goeker M."/>
        </authorList>
    </citation>
    <scope>NUCLEOTIDE SEQUENCE [LARGE SCALE GENOMIC DNA]</scope>
    <source>
        <strain evidence="6 7">DSM 19092</strain>
    </source>
</reference>
<protein>
    <submittedName>
        <fullName evidence="6">GT2 family glycosyltransferase</fullName>
    </submittedName>
</protein>
<comment type="pathway">
    <text evidence="1">Cell wall biogenesis; cell wall polysaccharide biosynthesis.</text>
</comment>
<dbReference type="Gene3D" id="3.90.550.10">
    <property type="entry name" value="Spore Coat Polysaccharide Biosynthesis Protein SpsA, Chain A"/>
    <property type="match status" value="1"/>
</dbReference>
<evidence type="ECO:0000259" key="5">
    <source>
        <dbReference type="Pfam" id="PF00535"/>
    </source>
</evidence>
<evidence type="ECO:0000256" key="3">
    <source>
        <dbReference type="ARBA" id="ARBA00022676"/>
    </source>
</evidence>
<keyword evidence="4" id="KW-0808">Transferase</keyword>
<keyword evidence="7" id="KW-1185">Reference proteome</keyword>
<sequence>MDKIYLIVLNWNRWKDTIECLQSIYANDYNNYQVIVVDNNSSDNSIEYIKEWSEGKLKEFKLDKPIYYKEFIIRKDDKQLEYIEKNTDKTKGNNESNPLILIQTRENLGYAGGNNIGIKYIMENEPNAYGLVLNNDTIIPKNFISNVIDILLRNSGKNISVMGFPAYKYDNPEEAEVIYVKENILKGPEKVTSIPKKFKGELIKCKSVGGHAMLITPSSPIKLIPEHYFLYYEESDFCNQIINNNGNIYVSLNTPVYHKHSGTVGLDSPIQLYYAGRNLLYYMKLYRNGVLFLLFLILKTSKTILNVMKYLLKRDLLHAKALIRAYVDFFLGRRGKQWI</sequence>
<dbReference type="RefSeq" id="WP_419151964.1">
    <property type="nucleotide sequence ID" value="NZ_JAUSTR010000005.1"/>
</dbReference>
<gene>
    <name evidence="6" type="ORF">J2S06_001640</name>
</gene>
<evidence type="ECO:0000313" key="6">
    <source>
        <dbReference type="EMBL" id="MDQ0162563.1"/>
    </source>
</evidence>
<proteinExistence type="inferred from homology"/>
<evidence type="ECO:0000313" key="7">
    <source>
        <dbReference type="Proteomes" id="UP001225646"/>
    </source>
</evidence>
<dbReference type="SUPFAM" id="SSF53448">
    <property type="entry name" value="Nucleotide-diphospho-sugar transferases"/>
    <property type="match status" value="1"/>
</dbReference>
<dbReference type="PANTHER" id="PTHR43179">
    <property type="entry name" value="RHAMNOSYLTRANSFERASE WBBL"/>
    <property type="match status" value="1"/>
</dbReference>
<evidence type="ECO:0000256" key="4">
    <source>
        <dbReference type="ARBA" id="ARBA00022679"/>
    </source>
</evidence>
<dbReference type="Proteomes" id="UP001225646">
    <property type="component" value="Unassembled WGS sequence"/>
</dbReference>
<dbReference type="InterPro" id="IPR001173">
    <property type="entry name" value="Glyco_trans_2-like"/>
</dbReference>
<feature type="domain" description="Glycosyltransferase 2-like" evidence="5">
    <location>
        <begin position="6"/>
        <end position="56"/>
    </location>
</feature>
<comment type="similarity">
    <text evidence="2">Belongs to the glycosyltransferase 2 family.</text>
</comment>
<accession>A0ABT9VNL0</accession>
<dbReference type="InterPro" id="IPR029044">
    <property type="entry name" value="Nucleotide-diphossugar_trans"/>
</dbReference>
<dbReference type="PANTHER" id="PTHR43179:SF12">
    <property type="entry name" value="GALACTOFURANOSYLTRANSFERASE GLFT2"/>
    <property type="match status" value="1"/>
</dbReference>
<dbReference type="Pfam" id="PF00535">
    <property type="entry name" value="Glycos_transf_2"/>
    <property type="match status" value="1"/>
</dbReference>
<organism evidence="6 7">
    <name type="scientific">Aeribacillus alveayuensis</name>
    <dbReference type="NCBI Taxonomy" id="279215"/>
    <lineage>
        <taxon>Bacteria</taxon>
        <taxon>Bacillati</taxon>
        <taxon>Bacillota</taxon>
        <taxon>Bacilli</taxon>
        <taxon>Bacillales</taxon>
        <taxon>Bacillaceae</taxon>
        <taxon>Aeribacillus</taxon>
    </lineage>
</organism>
<comment type="caution">
    <text evidence="6">The sequence shown here is derived from an EMBL/GenBank/DDBJ whole genome shotgun (WGS) entry which is preliminary data.</text>
</comment>
<dbReference type="EMBL" id="JAUSTR010000005">
    <property type="protein sequence ID" value="MDQ0162563.1"/>
    <property type="molecule type" value="Genomic_DNA"/>
</dbReference>
<evidence type="ECO:0000256" key="1">
    <source>
        <dbReference type="ARBA" id="ARBA00004776"/>
    </source>
</evidence>